<evidence type="ECO:0000313" key="2">
    <source>
        <dbReference type="Proteomes" id="UP000287701"/>
    </source>
</evidence>
<organism evidence="1 2">
    <name type="scientific">Ornithobacterium rhinotracheale</name>
    <dbReference type="NCBI Taxonomy" id="28251"/>
    <lineage>
        <taxon>Bacteria</taxon>
        <taxon>Pseudomonadati</taxon>
        <taxon>Bacteroidota</taxon>
        <taxon>Flavobacteriia</taxon>
        <taxon>Flavobacteriales</taxon>
        <taxon>Weeksellaceae</taxon>
        <taxon>Ornithobacterium</taxon>
    </lineage>
</organism>
<dbReference type="EMBL" id="CP035107">
    <property type="protein sequence ID" value="QAR30371.1"/>
    <property type="molecule type" value="Genomic_DNA"/>
</dbReference>
<accession>A0A410JQL7</accession>
<name>A0A410JQL7_ORNRH</name>
<dbReference type="AlphaFoldDB" id="A0A410JQL7"/>
<dbReference type="RefSeq" id="WP_128500866.1">
    <property type="nucleotide sequence ID" value="NZ_CP035107.1"/>
</dbReference>
<gene>
    <name evidence="1" type="ORF">EQP59_02895</name>
</gene>
<dbReference type="OrthoDB" id="678493at2"/>
<dbReference type="InterPro" id="IPR005651">
    <property type="entry name" value="Trm112-like"/>
</dbReference>
<reference evidence="1 2" key="1">
    <citation type="submission" date="2019-01" db="EMBL/GenBank/DDBJ databases">
        <title>Whole Genome of Ornithobacterium rhinotracheale FARPER-174b.</title>
        <authorList>
            <person name="Tataje-Lavanda L.A."/>
            <person name="Montalvan A."/>
            <person name="Montesinos R."/>
            <person name="Zimic M."/>
            <person name="Fernandez-Sanchez M."/>
            <person name="Fernandez-Diaz M."/>
        </authorList>
    </citation>
    <scope>NUCLEOTIDE SEQUENCE [LARGE SCALE GENOMIC DNA]</scope>
    <source>
        <strain evidence="1 2">FARPER-174b</strain>
    </source>
</reference>
<dbReference type="Gene3D" id="2.20.25.10">
    <property type="match status" value="1"/>
</dbReference>
<proteinExistence type="predicted"/>
<sequence>MEKRIINKMCCPFDHSDLHLSIFVMEGENVIEGLFTCPNCGRYYPIISGIPIMSPDEYREPDFERNFLIKWRDLLPKEIANKVQLKLSNLE</sequence>
<evidence type="ECO:0008006" key="3">
    <source>
        <dbReference type="Google" id="ProtNLM"/>
    </source>
</evidence>
<protein>
    <recommendedName>
        <fullName evidence="3">Trm112 family protein</fullName>
    </recommendedName>
</protein>
<dbReference type="SUPFAM" id="SSF158997">
    <property type="entry name" value="Trm112p-like"/>
    <property type="match status" value="1"/>
</dbReference>
<dbReference type="Proteomes" id="UP000287701">
    <property type="component" value="Chromosome"/>
</dbReference>
<dbReference type="Pfam" id="PF03966">
    <property type="entry name" value="Trm112p"/>
    <property type="match status" value="1"/>
</dbReference>
<evidence type="ECO:0000313" key="1">
    <source>
        <dbReference type="EMBL" id="QAR30371.1"/>
    </source>
</evidence>